<dbReference type="EMBL" id="KV862271">
    <property type="protein sequence ID" value="OIV89621.1"/>
    <property type="molecule type" value="Genomic_DNA"/>
</dbReference>
<gene>
    <name evidence="1" type="ORF">TanjilG_15816</name>
</gene>
<reference evidence="1 2" key="1">
    <citation type="journal article" date="2017" name="Plant Biotechnol. J.">
        <title>A comprehensive draft genome sequence for lupin (Lupinus angustifolius), an emerging health food: insights into plant-microbe interactions and legume evolution.</title>
        <authorList>
            <person name="Hane J.K."/>
            <person name="Ming Y."/>
            <person name="Kamphuis L.G."/>
            <person name="Nelson M.N."/>
            <person name="Garg G."/>
            <person name="Atkins C.A."/>
            <person name="Bayer P.E."/>
            <person name="Bravo A."/>
            <person name="Bringans S."/>
            <person name="Cannon S."/>
            <person name="Edwards D."/>
            <person name="Foley R."/>
            <person name="Gao L.L."/>
            <person name="Harrison M.J."/>
            <person name="Huang W."/>
            <person name="Hurgobin B."/>
            <person name="Li S."/>
            <person name="Liu C.W."/>
            <person name="McGrath A."/>
            <person name="Morahan G."/>
            <person name="Murray J."/>
            <person name="Weller J."/>
            <person name="Jian J."/>
            <person name="Singh K.B."/>
        </authorList>
    </citation>
    <scope>NUCLEOTIDE SEQUENCE [LARGE SCALE GENOMIC DNA]</scope>
    <source>
        <strain evidence="2">cv. Tanjil</strain>
        <tissue evidence="1">Whole plant</tissue>
    </source>
</reference>
<keyword evidence="2" id="KW-1185">Reference proteome</keyword>
<dbReference type="Proteomes" id="UP000188354">
    <property type="component" value="Unassembled WGS sequence"/>
</dbReference>
<name>A0A1J7FNN7_LUPAN</name>
<protein>
    <submittedName>
        <fullName evidence="1">Uncharacterized protein</fullName>
    </submittedName>
</protein>
<accession>A0A1J7FNN7</accession>
<proteinExistence type="predicted"/>
<sequence>MDNEPYSLSTTPSPHHDPLTVAAMLKKEPCSKINSTWVYIKASARSHSLCDESIALEVGGVTITLVSELDNGIKHALEMNQTVPLMIEVREMAKNVDQGTARTRDIKALRT</sequence>
<dbReference type="Gramene" id="OIV89621">
    <property type="protein sequence ID" value="OIV89621"/>
    <property type="gene ID" value="TanjilG_15816"/>
</dbReference>
<evidence type="ECO:0000313" key="1">
    <source>
        <dbReference type="EMBL" id="OIV89621.1"/>
    </source>
</evidence>
<organism evidence="1 2">
    <name type="scientific">Lupinus angustifolius</name>
    <name type="common">Narrow-leaved blue lupine</name>
    <dbReference type="NCBI Taxonomy" id="3871"/>
    <lineage>
        <taxon>Eukaryota</taxon>
        <taxon>Viridiplantae</taxon>
        <taxon>Streptophyta</taxon>
        <taxon>Embryophyta</taxon>
        <taxon>Tracheophyta</taxon>
        <taxon>Spermatophyta</taxon>
        <taxon>Magnoliopsida</taxon>
        <taxon>eudicotyledons</taxon>
        <taxon>Gunneridae</taxon>
        <taxon>Pentapetalae</taxon>
        <taxon>rosids</taxon>
        <taxon>fabids</taxon>
        <taxon>Fabales</taxon>
        <taxon>Fabaceae</taxon>
        <taxon>Papilionoideae</taxon>
        <taxon>50 kb inversion clade</taxon>
        <taxon>genistoids sensu lato</taxon>
        <taxon>core genistoids</taxon>
        <taxon>Genisteae</taxon>
        <taxon>Lupinus</taxon>
    </lineage>
</organism>
<dbReference type="AlphaFoldDB" id="A0A1J7FNN7"/>
<evidence type="ECO:0000313" key="2">
    <source>
        <dbReference type="Proteomes" id="UP000188354"/>
    </source>
</evidence>